<dbReference type="Proteomes" id="UP001528912">
    <property type="component" value="Unassembled WGS sequence"/>
</dbReference>
<dbReference type="PANTHER" id="PTHR31690:SF4">
    <property type="entry name" value="FUCOSE MUTAROTASE"/>
    <property type="match status" value="1"/>
</dbReference>
<organism evidence="4 5">
    <name type="scientific">Luteipulveratus flavus</name>
    <dbReference type="NCBI Taxonomy" id="3031728"/>
    <lineage>
        <taxon>Bacteria</taxon>
        <taxon>Bacillati</taxon>
        <taxon>Actinomycetota</taxon>
        <taxon>Actinomycetes</taxon>
        <taxon>Micrococcales</taxon>
        <taxon>Dermacoccaceae</taxon>
        <taxon>Luteipulveratus</taxon>
    </lineage>
</organism>
<dbReference type="Pfam" id="PF05025">
    <property type="entry name" value="RbsD_FucU"/>
    <property type="match status" value="1"/>
</dbReference>
<evidence type="ECO:0000256" key="1">
    <source>
        <dbReference type="ARBA" id="ARBA00000223"/>
    </source>
</evidence>
<dbReference type="EMBL" id="JAROAV010000023">
    <property type="protein sequence ID" value="MDF8263909.1"/>
    <property type="molecule type" value="Genomic_DNA"/>
</dbReference>
<dbReference type="InterPro" id="IPR007721">
    <property type="entry name" value="RbsD_FucU"/>
</dbReference>
<name>A0ABT6C4P2_9MICO</name>
<keyword evidence="2" id="KW-0413">Isomerase</keyword>
<evidence type="ECO:0000313" key="5">
    <source>
        <dbReference type="Proteomes" id="UP001528912"/>
    </source>
</evidence>
<dbReference type="InterPro" id="IPR023750">
    <property type="entry name" value="RbsD-like_sf"/>
</dbReference>
<comment type="catalytic activity">
    <reaction evidence="1">
        <text>beta-D-ribopyranose = beta-D-ribofuranose</text>
        <dbReference type="Rhea" id="RHEA:25432"/>
        <dbReference type="ChEBI" id="CHEBI:27476"/>
        <dbReference type="ChEBI" id="CHEBI:47002"/>
        <dbReference type="EC" id="5.4.99.62"/>
    </reaction>
</comment>
<dbReference type="Gene3D" id="3.40.1650.10">
    <property type="entry name" value="RbsD-like domain"/>
    <property type="match status" value="1"/>
</dbReference>
<comment type="caution">
    <text evidence="4">The sequence shown here is derived from an EMBL/GenBank/DDBJ whole genome shotgun (WGS) entry which is preliminary data.</text>
</comment>
<dbReference type="InterPro" id="IPR050443">
    <property type="entry name" value="RbsD/FucU_mutarotase"/>
</dbReference>
<evidence type="ECO:0000256" key="2">
    <source>
        <dbReference type="ARBA" id="ARBA00023235"/>
    </source>
</evidence>
<evidence type="ECO:0000313" key="4">
    <source>
        <dbReference type="EMBL" id="MDF8263909.1"/>
    </source>
</evidence>
<dbReference type="SUPFAM" id="SSF102546">
    <property type="entry name" value="RbsD-like"/>
    <property type="match status" value="1"/>
</dbReference>
<dbReference type="PANTHER" id="PTHR31690">
    <property type="entry name" value="FUCOSE MUTAROTASE"/>
    <property type="match status" value="1"/>
</dbReference>
<gene>
    <name evidence="4" type="ORF">P4R38_06615</name>
</gene>
<reference evidence="4 5" key="1">
    <citation type="submission" date="2023-03" db="EMBL/GenBank/DDBJ databases">
        <title>YIM 133296 draft genome.</title>
        <authorList>
            <person name="Xiong L."/>
        </authorList>
    </citation>
    <scope>NUCLEOTIDE SEQUENCE [LARGE SCALE GENOMIC DNA]</scope>
    <source>
        <strain evidence="4 5">YIM 133296</strain>
    </source>
</reference>
<keyword evidence="5" id="KW-1185">Reference proteome</keyword>
<protein>
    <submittedName>
        <fullName evidence="4">RbsD/FucU domain-containing protein</fullName>
    </submittedName>
</protein>
<evidence type="ECO:0000256" key="3">
    <source>
        <dbReference type="ARBA" id="ARBA00036324"/>
    </source>
</evidence>
<sequence length="145" mass="15005">MLRFSLIHPQILSALAAAGHGSTVLVADANYAHSTGTNPAAPVVQLNLSPGLVSVAQVLSALVGAAPFERARLMAPDDGSASPCAHEYGAMLGPQVPVEVLPRVAFRDACRGVDHALTIATGDDRYYANVLLTIGAVPPRSTRPD</sequence>
<accession>A0ABT6C4P2</accession>
<proteinExistence type="predicted"/>
<comment type="catalytic activity">
    <reaction evidence="3">
        <text>alpha-L-fucose = beta-L-fucose</text>
        <dbReference type="Rhea" id="RHEA:25580"/>
        <dbReference type="ChEBI" id="CHEBI:42548"/>
        <dbReference type="ChEBI" id="CHEBI:42589"/>
        <dbReference type="EC" id="5.1.3.29"/>
    </reaction>
</comment>
<dbReference type="RefSeq" id="WP_275237887.1">
    <property type="nucleotide sequence ID" value="NZ_JARFJC010000018.1"/>
</dbReference>